<comment type="subcellular location">
    <subcellularLocation>
        <location evidence="1">Membrane</location>
        <topology evidence="1">Multi-pass membrane protein</topology>
    </subcellularLocation>
</comment>
<evidence type="ECO:0000313" key="11">
    <source>
        <dbReference type="EMBL" id="ABZ10195.1"/>
    </source>
</evidence>
<name>B3TC86_9ZZZZ</name>
<dbReference type="GO" id="GO:0006631">
    <property type="term" value="P:fatty acid metabolic process"/>
    <property type="evidence" value="ECO:0007669"/>
    <property type="project" value="UniProtKB-KW"/>
</dbReference>
<proteinExistence type="predicted"/>
<accession>B3TC86</accession>
<sequence>MGGSVPRSTTRFPTQVWRRSSSSWRSSNGSTGEACGTVNGRSAGQGLVVVHQAARPVLEGDLLTSVIVMLLLSSAVTQAATFATTIYLHRCATHRALVLHPVVEFFFRFVIWMTTGLVPRQWVAVHRKHHAFTDEEGDPHSPLLLGFWSVQLGNAFHYVKEARKPEVVEKYAGDLKPDRWDRVLFDHGRVGLLIGIVLLCVVLGVGWGLLAALVHTIMYVFVLSPSINGLCHYAGYKNFKNTAMNIRTLALLTGGEGLHNNHHAAPRSPKFSLRASELDPAWPVIKLLTWLGLAKPYKTIEQIGPVSSSYS</sequence>
<evidence type="ECO:0000256" key="7">
    <source>
        <dbReference type="ARBA" id="ARBA00023098"/>
    </source>
</evidence>
<evidence type="ECO:0000256" key="1">
    <source>
        <dbReference type="ARBA" id="ARBA00004141"/>
    </source>
</evidence>
<keyword evidence="2 9" id="KW-0812">Transmembrane</keyword>
<evidence type="ECO:0000256" key="4">
    <source>
        <dbReference type="ARBA" id="ARBA00022989"/>
    </source>
</evidence>
<evidence type="ECO:0000256" key="6">
    <source>
        <dbReference type="ARBA" id="ARBA00023004"/>
    </source>
</evidence>
<evidence type="ECO:0000256" key="3">
    <source>
        <dbReference type="ARBA" id="ARBA00022832"/>
    </source>
</evidence>
<dbReference type="PANTHER" id="PTHR11351">
    <property type="entry name" value="ACYL-COA DESATURASE"/>
    <property type="match status" value="1"/>
</dbReference>
<dbReference type="AlphaFoldDB" id="B3TC86"/>
<feature type="transmembrane region" description="Helical" evidence="9">
    <location>
        <begin position="216"/>
        <end position="236"/>
    </location>
</feature>
<evidence type="ECO:0000259" key="10">
    <source>
        <dbReference type="Pfam" id="PF00487"/>
    </source>
</evidence>
<gene>
    <name evidence="11" type="ORF">ALOHA_HF4000APKG10H12ctg3g10</name>
</gene>
<dbReference type="Pfam" id="PF00487">
    <property type="entry name" value="FA_desaturase"/>
    <property type="match status" value="1"/>
</dbReference>
<evidence type="ECO:0000256" key="8">
    <source>
        <dbReference type="ARBA" id="ARBA00023136"/>
    </source>
</evidence>
<evidence type="ECO:0000256" key="2">
    <source>
        <dbReference type="ARBA" id="ARBA00022692"/>
    </source>
</evidence>
<keyword evidence="5" id="KW-0560">Oxidoreductase</keyword>
<dbReference type="PRINTS" id="PR00075">
    <property type="entry name" value="FACDDSATRASE"/>
</dbReference>
<keyword evidence="6" id="KW-0408">Iron</keyword>
<feature type="domain" description="Fatty acid desaturase" evidence="10">
    <location>
        <begin position="76"/>
        <end position="274"/>
    </location>
</feature>
<dbReference type="InterPro" id="IPR015876">
    <property type="entry name" value="Acyl-CoA_DS"/>
</dbReference>
<keyword evidence="8 9" id="KW-0472">Membrane</keyword>
<keyword evidence="4 9" id="KW-1133">Transmembrane helix</keyword>
<evidence type="ECO:0000256" key="5">
    <source>
        <dbReference type="ARBA" id="ARBA00023002"/>
    </source>
</evidence>
<evidence type="ECO:0000256" key="9">
    <source>
        <dbReference type="SAM" id="Phobius"/>
    </source>
</evidence>
<dbReference type="CDD" id="cd03505">
    <property type="entry name" value="Delta9-FADS-like"/>
    <property type="match status" value="1"/>
</dbReference>
<dbReference type="EMBL" id="EU016668">
    <property type="protein sequence ID" value="ABZ10195.1"/>
    <property type="molecule type" value="Genomic_DNA"/>
</dbReference>
<feature type="transmembrane region" description="Helical" evidence="9">
    <location>
        <begin position="66"/>
        <end position="88"/>
    </location>
</feature>
<feature type="transmembrane region" description="Helical" evidence="9">
    <location>
        <begin position="190"/>
        <end position="210"/>
    </location>
</feature>
<dbReference type="GO" id="GO:0016717">
    <property type="term" value="F:oxidoreductase activity, acting on paired donors, with oxidation of a pair of donors resulting in the reduction of molecular oxygen to two molecules of water"/>
    <property type="evidence" value="ECO:0007669"/>
    <property type="project" value="InterPro"/>
</dbReference>
<keyword evidence="3" id="KW-0276">Fatty acid metabolism</keyword>
<dbReference type="PANTHER" id="PTHR11351:SF33">
    <property type="entry name" value="DELTA-9 FATTY ACID DESATURASE, DESA"/>
    <property type="match status" value="1"/>
</dbReference>
<dbReference type="InterPro" id="IPR005804">
    <property type="entry name" value="FA_desaturase_dom"/>
</dbReference>
<keyword evidence="7" id="KW-0443">Lipid metabolism</keyword>
<reference evidence="11" key="1">
    <citation type="journal article" date="2008" name="ISME J.">
        <title>Genomic patterns of recombination, clonal divergence and environment in marine microbial populations.</title>
        <authorList>
            <person name="Konstantinidis K.T."/>
            <person name="Delong E.F."/>
        </authorList>
    </citation>
    <scope>NUCLEOTIDE SEQUENCE</scope>
</reference>
<dbReference type="GO" id="GO:0016020">
    <property type="term" value="C:membrane"/>
    <property type="evidence" value="ECO:0007669"/>
    <property type="project" value="UniProtKB-SubCell"/>
</dbReference>
<organism evidence="11">
    <name type="scientific">uncultured marine microorganism HF4000_APKG10H12</name>
    <dbReference type="NCBI Taxonomy" id="455560"/>
    <lineage>
        <taxon>unclassified sequences</taxon>
        <taxon>environmental samples</taxon>
    </lineage>
</organism>
<protein>
    <submittedName>
        <fullName evidence="11">Putative fatty acid desaturase</fullName>
    </submittedName>
</protein>